<gene>
    <name evidence="2" type="ORF">BPAG_LOCUS14610</name>
</gene>
<feature type="transmembrane region" description="Helical" evidence="1">
    <location>
        <begin position="54"/>
        <end position="78"/>
    </location>
</feature>
<dbReference type="EMBL" id="UZAD01013832">
    <property type="protein sequence ID" value="VDN95795.1"/>
    <property type="molecule type" value="Genomic_DNA"/>
</dbReference>
<evidence type="ECO:0000313" key="3">
    <source>
        <dbReference type="Proteomes" id="UP000278627"/>
    </source>
</evidence>
<dbReference type="AlphaFoldDB" id="A0A0N4U062"/>
<evidence type="ECO:0000313" key="2">
    <source>
        <dbReference type="EMBL" id="VDN95795.1"/>
    </source>
</evidence>
<evidence type="ECO:0000256" key="1">
    <source>
        <dbReference type="SAM" id="Phobius"/>
    </source>
</evidence>
<reference evidence="4" key="1">
    <citation type="submission" date="2017-02" db="UniProtKB">
        <authorList>
            <consortium name="WormBaseParasite"/>
        </authorList>
    </citation>
    <scope>IDENTIFICATION</scope>
</reference>
<dbReference type="Proteomes" id="UP000278627">
    <property type="component" value="Unassembled WGS sequence"/>
</dbReference>
<accession>A0A0N4U062</accession>
<dbReference type="WBParaSite" id="BPAG_0001468201-mRNA-1">
    <property type="protein sequence ID" value="BPAG_0001468201-mRNA-1"/>
    <property type="gene ID" value="BPAG_0001468201"/>
</dbReference>
<protein>
    <submittedName>
        <fullName evidence="2 4">Uncharacterized protein</fullName>
    </submittedName>
</protein>
<proteinExistence type="predicted"/>
<reference evidence="2 3" key="2">
    <citation type="submission" date="2018-11" db="EMBL/GenBank/DDBJ databases">
        <authorList>
            <consortium name="Pathogen Informatics"/>
        </authorList>
    </citation>
    <scope>NUCLEOTIDE SEQUENCE [LARGE SCALE GENOMIC DNA]</scope>
</reference>
<organism evidence="4">
    <name type="scientific">Brugia pahangi</name>
    <name type="common">Filarial nematode worm</name>
    <dbReference type="NCBI Taxonomy" id="6280"/>
    <lineage>
        <taxon>Eukaryota</taxon>
        <taxon>Metazoa</taxon>
        <taxon>Ecdysozoa</taxon>
        <taxon>Nematoda</taxon>
        <taxon>Chromadorea</taxon>
        <taxon>Rhabditida</taxon>
        <taxon>Spirurina</taxon>
        <taxon>Spiruromorpha</taxon>
        <taxon>Filarioidea</taxon>
        <taxon>Onchocercidae</taxon>
        <taxon>Brugia</taxon>
    </lineage>
</organism>
<sequence>MQLMFDLNATFLNYSTINNNCNEYDKQEYCTTTKSQICHKMSPNKIIAQSTLEVWFMIIILIMIIMIQSYFLAMICDLKVDPKMRRRFGLRYTDTPGIISDF</sequence>
<keyword evidence="1" id="KW-1133">Transmembrane helix</keyword>
<keyword evidence="1" id="KW-0472">Membrane</keyword>
<keyword evidence="3" id="KW-1185">Reference proteome</keyword>
<evidence type="ECO:0000313" key="4">
    <source>
        <dbReference type="WBParaSite" id="BPAG_0001468201-mRNA-1"/>
    </source>
</evidence>
<name>A0A0N4U062_BRUPA</name>
<keyword evidence="1" id="KW-0812">Transmembrane</keyword>